<reference evidence="1 2" key="1">
    <citation type="submission" date="2013-05" db="EMBL/GenBank/DDBJ databases">
        <title>Genome assembly of Chondromyces apiculatus DSM 436.</title>
        <authorList>
            <person name="Sharma G."/>
            <person name="Khatri I."/>
            <person name="Kaur C."/>
            <person name="Mayilraj S."/>
            <person name="Subramanian S."/>
        </authorList>
    </citation>
    <scope>NUCLEOTIDE SEQUENCE [LARGE SCALE GENOMIC DNA]</scope>
    <source>
        <strain evidence="1 2">DSM 436</strain>
    </source>
</reference>
<dbReference type="EMBL" id="ASRX01000006">
    <property type="protein sequence ID" value="EYF08006.1"/>
    <property type="molecule type" value="Genomic_DNA"/>
</dbReference>
<organism evidence="1 2">
    <name type="scientific">Chondromyces apiculatus DSM 436</name>
    <dbReference type="NCBI Taxonomy" id="1192034"/>
    <lineage>
        <taxon>Bacteria</taxon>
        <taxon>Pseudomonadati</taxon>
        <taxon>Myxococcota</taxon>
        <taxon>Polyangia</taxon>
        <taxon>Polyangiales</taxon>
        <taxon>Polyangiaceae</taxon>
        <taxon>Chondromyces</taxon>
    </lineage>
</organism>
<dbReference type="AlphaFoldDB" id="A0A017THD3"/>
<proteinExistence type="predicted"/>
<sequence>MARRGDVHIMDFPYVHREIPNPSMRIGAVESPPPEVAWSGTVG</sequence>
<accession>A0A017THD3</accession>
<protein>
    <submittedName>
        <fullName evidence="1">Uncharacterized protein</fullName>
    </submittedName>
</protein>
<evidence type="ECO:0000313" key="2">
    <source>
        <dbReference type="Proteomes" id="UP000019678"/>
    </source>
</evidence>
<comment type="caution">
    <text evidence="1">The sequence shown here is derived from an EMBL/GenBank/DDBJ whole genome shotgun (WGS) entry which is preliminary data.</text>
</comment>
<evidence type="ECO:0000313" key="1">
    <source>
        <dbReference type="EMBL" id="EYF08006.1"/>
    </source>
</evidence>
<dbReference type="Proteomes" id="UP000019678">
    <property type="component" value="Unassembled WGS sequence"/>
</dbReference>
<name>A0A017THD3_9BACT</name>
<gene>
    <name evidence="1" type="ORF">CAP_7028</name>
</gene>
<dbReference type="STRING" id="1192034.CAP_7028"/>
<keyword evidence="2" id="KW-1185">Reference proteome</keyword>